<evidence type="ECO:0000313" key="5">
    <source>
        <dbReference type="Proteomes" id="UP000017836"/>
    </source>
</evidence>
<feature type="compositionally biased region" description="Low complexity" evidence="1">
    <location>
        <begin position="84"/>
        <end position="114"/>
    </location>
</feature>
<dbReference type="InterPro" id="IPR006868">
    <property type="entry name" value="DUF630"/>
</dbReference>
<dbReference type="PANTHER" id="PTHR21450">
    <property type="entry name" value="PROTEIN ALTERED PHOSPHATE STARVATION RESPONSE 1"/>
    <property type="match status" value="1"/>
</dbReference>
<dbReference type="InterPro" id="IPR006867">
    <property type="entry name" value="DUF632"/>
</dbReference>
<feature type="domain" description="DUF630" evidence="3">
    <location>
        <begin position="1"/>
        <end position="59"/>
    </location>
</feature>
<dbReference type="Pfam" id="PF04782">
    <property type="entry name" value="DUF632"/>
    <property type="match status" value="1"/>
</dbReference>
<feature type="compositionally biased region" description="Basic and acidic residues" evidence="1">
    <location>
        <begin position="270"/>
        <end position="279"/>
    </location>
</feature>
<feature type="compositionally biased region" description="Basic and acidic residues" evidence="1">
    <location>
        <begin position="306"/>
        <end position="330"/>
    </location>
</feature>
<feature type="compositionally biased region" description="Basic and acidic residues" evidence="1">
    <location>
        <begin position="116"/>
        <end position="126"/>
    </location>
</feature>
<dbReference type="Gramene" id="ERN18177">
    <property type="protein sequence ID" value="ERN18177"/>
    <property type="gene ID" value="AMTR_s00054p00177020"/>
</dbReference>
<feature type="compositionally biased region" description="Acidic residues" evidence="1">
    <location>
        <begin position="280"/>
        <end position="296"/>
    </location>
</feature>
<feature type="compositionally biased region" description="Basic and acidic residues" evidence="1">
    <location>
        <begin position="248"/>
        <end position="259"/>
    </location>
</feature>
<dbReference type="Pfam" id="PF04783">
    <property type="entry name" value="DUF630"/>
    <property type="match status" value="1"/>
</dbReference>
<dbReference type="Proteomes" id="UP000017836">
    <property type="component" value="Unassembled WGS sequence"/>
</dbReference>
<dbReference type="OrthoDB" id="1925648at2759"/>
<dbReference type="AlphaFoldDB" id="U5D9S7"/>
<dbReference type="KEGG" id="atr:18446532"/>
<organism evidence="4 5">
    <name type="scientific">Amborella trichopoda</name>
    <dbReference type="NCBI Taxonomy" id="13333"/>
    <lineage>
        <taxon>Eukaryota</taxon>
        <taxon>Viridiplantae</taxon>
        <taxon>Streptophyta</taxon>
        <taxon>Embryophyta</taxon>
        <taxon>Tracheophyta</taxon>
        <taxon>Spermatophyta</taxon>
        <taxon>Magnoliopsida</taxon>
        <taxon>Amborellales</taxon>
        <taxon>Amborellaceae</taxon>
        <taxon>Amborella</taxon>
    </lineage>
</organism>
<protein>
    <recommendedName>
        <fullName evidence="6">DUF632 domain-containing protein</fullName>
    </recommendedName>
</protein>
<dbReference type="EMBL" id="KI392271">
    <property type="protein sequence ID" value="ERN18177.1"/>
    <property type="molecule type" value="Genomic_DNA"/>
</dbReference>
<feature type="region of interest" description="Disordered" evidence="1">
    <location>
        <begin position="179"/>
        <end position="221"/>
    </location>
</feature>
<reference evidence="5" key="1">
    <citation type="journal article" date="2013" name="Science">
        <title>The Amborella genome and the evolution of flowering plants.</title>
        <authorList>
            <consortium name="Amborella Genome Project"/>
        </authorList>
    </citation>
    <scope>NUCLEOTIDE SEQUENCE [LARGE SCALE GENOMIC DNA]</scope>
</reference>
<evidence type="ECO:0008006" key="6">
    <source>
        <dbReference type="Google" id="ProtNLM"/>
    </source>
</evidence>
<feature type="compositionally biased region" description="Low complexity" evidence="1">
    <location>
        <begin position="62"/>
        <end position="76"/>
    </location>
</feature>
<feature type="region of interest" description="Disordered" evidence="1">
    <location>
        <begin position="61"/>
        <end position="143"/>
    </location>
</feature>
<evidence type="ECO:0000313" key="4">
    <source>
        <dbReference type="EMBL" id="ERN18177.1"/>
    </source>
</evidence>
<dbReference type="HOGENOM" id="CLU_010985_3_1_1"/>
<feature type="region of interest" description="Disordered" evidence="1">
    <location>
        <begin position="234"/>
        <end position="347"/>
    </location>
</feature>
<keyword evidence="5" id="KW-1185">Reference proteome</keyword>
<sequence length="803" mass="90360">MGCSASKVDDLQVVTLCRERKELVRSAVDHRYAMAAAHLSYIGSLTSMGAALHRFADQETFSLSSPPSSPLLTLPSEGKRKSDSQPNNSSSTSISHSANSPHPSHLHLSSSPSESEVEKPTPKTHDSPPSPSKTSQHGSLASSPVYNYSSSPVWSPVYNYMRSGTAIPSIVFDERARSPDQVRWGDPSSGYSNASFFGAPEIERVPSPPSPPRTSAWDFFNPFQSSSDDLYPYYSQRGGFGVGSESSLDSKEVREKEGIPDLEDEAEQSSYERETRDPDEKFEDAEDRELGWDDSEAATAKSQSHMVDKPELGEGERGSSKSRHGSKEVENSMDEVVSTEHGEVSQKNSVATLSVGAKRDMEEVVKEIKVQFESASDSGKEVSMLLEAGKQRYLPRSTILKVISARILNAAFFPMLPSSRPPSKRSTFVYSRAKKMDNMIHGDLREEFGMISINLSFTLEKLYAWEKKLYEEVKDEEKMRIIYEKKCKRLKVLDDKGAEQDKVDTVQTSIKKLSMKLDIAIKAIDTISNKIHKLRDEELQPQLTELIQGLRRMWKVMFECHQKQCQAIAQGKAVNILFANNQTKPTKSRMKLTLELELEILNWCSSFHNWVNAHKAYVEVMYGWLLRCLVHVPEETPDGPIPFSPSRMGAPPVFVICNDWFQVMASVSEDEVTEAINAFANSMHELWELHGEELRQRLKTEYLSKDLNKRLKHLQKEESKMVVSFSSGEGGDSLHERKVALQSMKKRLEEENAKHAEIVKRIRTSTFGNLQVGLKRIFEAMVNFTSSTLKGFEQLRTPKMGET</sequence>
<evidence type="ECO:0000259" key="2">
    <source>
        <dbReference type="Pfam" id="PF04782"/>
    </source>
</evidence>
<name>U5D9S7_AMBTC</name>
<accession>U5D9S7</accession>
<dbReference type="OMA" id="WQEAMGR"/>
<dbReference type="PANTHER" id="PTHR21450:SF2">
    <property type="entry name" value="FAMILY PROTEIN, PUTATIVE (DUF630 AND DUF632)-RELATED"/>
    <property type="match status" value="1"/>
</dbReference>
<dbReference type="eggNOG" id="ENOG502QQB7">
    <property type="taxonomic scope" value="Eukaryota"/>
</dbReference>
<gene>
    <name evidence="4" type="ORF">AMTR_s00054p00177020</name>
</gene>
<evidence type="ECO:0000259" key="3">
    <source>
        <dbReference type="Pfam" id="PF04783"/>
    </source>
</evidence>
<feature type="domain" description="DUF632" evidence="2">
    <location>
        <begin position="361"/>
        <end position="684"/>
    </location>
</feature>
<proteinExistence type="predicted"/>
<feature type="compositionally biased region" description="Polar residues" evidence="1">
    <location>
        <begin position="132"/>
        <end position="141"/>
    </location>
</feature>
<evidence type="ECO:0000256" key="1">
    <source>
        <dbReference type="SAM" id="MobiDB-lite"/>
    </source>
</evidence>